<dbReference type="Proteomes" id="UP000202389">
    <property type="component" value="Segment"/>
</dbReference>
<dbReference type="GO" id="GO:0005198">
    <property type="term" value="F:structural molecule activity"/>
    <property type="evidence" value="ECO:0007669"/>
    <property type="project" value="InterPro"/>
</dbReference>
<dbReference type="OrthoDB" id="9195at10239"/>
<dbReference type="GO" id="GO:0006260">
    <property type="term" value="P:DNA replication"/>
    <property type="evidence" value="ECO:0007669"/>
    <property type="project" value="UniProtKB-KW"/>
</dbReference>
<keyword evidence="12" id="KW-0190">Covalent protein-DNA linkage</keyword>
<comment type="subcellular location">
    <subcellularLocation>
        <location evidence="1">Host nucleus</location>
    </subcellularLocation>
</comment>
<evidence type="ECO:0000256" key="7">
    <source>
        <dbReference type="ARBA" id="ARBA00022722"/>
    </source>
</evidence>
<dbReference type="InterPro" id="IPR001301">
    <property type="entry name" value="Gemini_AL1_CLV"/>
</dbReference>
<evidence type="ECO:0000259" key="14">
    <source>
        <dbReference type="PROSITE" id="PS52020"/>
    </source>
</evidence>
<dbReference type="InterPro" id="IPR022692">
    <property type="entry name" value="Gemini_AL1_REP_central"/>
</dbReference>
<evidence type="ECO:0000256" key="6">
    <source>
        <dbReference type="ARBA" id="ARBA00022705"/>
    </source>
</evidence>
<reference evidence="15 16" key="1">
    <citation type="journal article" date="2015" name="Infect. Genet. Evol.">
        <title>Characterisation of a diverse range of circular replication-associated protein encoding DNA viruses recovered from a sewage treatment oxidation pond.</title>
        <authorList>
            <person name="Kraberger S."/>
            <person name="Arguello-Astorga G.R."/>
            <person name="Greenfield L.G."/>
            <person name="Galilee C."/>
            <person name="Law D."/>
            <person name="Martin D.P."/>
            <person name="Varsani A."/>
        </authorList>
    </citation>
    <scope>NUCLEOTIDE SEQUENCE [LARGE SCALE GENOMIC DNA]</scope>
    <source>
        <strain evidence="15">BS4014</strain>
    </source>
</reference>
<keyword evidence="11" id="KW-0378">Hydrolase</keyword>
<dbReference type="GO" id="GO:0046872">
    <property type="term" value="F:metal ion binding"/>
    <property type="evidence" value="ECO:0007669"/>
    <property type="project" value="UniProtKB-KW"/>
</dbReference>
<dbReference type="GO" id="GO:0042025">
    <property type="term" value="C:host cell nucleus"/>
    <property type="evidence" value="ECO:0007669"/>
    <property type="project" value="UniProtKB-SubCell"/>
</dbReference>
<dbReference type="GO" id="GO:0016779">
    <property type="term" value="F:nucleotidyltransferase activity"/>
    <property type="evidence" value="ECO:0007669"/>
    <property type="project" value="UniProtKB-KW"/>
</dbReference>
<keyword evidence="6" id="KW-0235">DNA replication</keyword>
<dbReference type="GeneID" id="22835189"/>
<evidence type="ECO:0000256" key="11">
    <source>
        <dbReference type="ARBA" id="ARBA00022801"/>
    </source>
</evidence>
<sequence>MSSFSFHARYALLTYAQCGDLCPFTIVDLLSTMGAECIIGREHHQDGGIHLHVFVDFGRKYRSRRADTFDVGGFHPNISQSYGTPEKGYDYACKDGDVVAGGLDRPVPTEGRGGDSKTHSIWSQITSATTRESFWDLVHDLDPKSAVTCFTQLQKYCDWKYRYCPPAYESPAGARFRNDTSDGRGDWLLQSGIGGARVGRVKSLVLYGPSQTGKTTWARSLGAHIYQVGLLSGSECMKAPDVEYAVFDDIRGGMKFFPSFKEWLGCQPHVCVKELYREPRVIEWGKPAIWCSNADPRDDMSYCDVQWMEANCTFIEITEKLLDWE</sequence>
<keyword evidence="9" id="KW-0547">Nucleotide-binding</keyword>
<dbReference type="Gene3D" id="3.40.50.300">
    <property type="entry name" value="P-loop containing nucleotide triphosphate hydrolases"/>
    <property type="match status" value="1"/>
</dbReference>
<dbReference type="EMBL" id="KJ547636">
    <property type="protein sequence ID" value="AIF34832.1"/>
    <property type="molecule type" value="Genomic_DNA"/>
</dbReference>
<dbReference type="Pfam" id="PF08283">
    <property type="entry name" value="Gemini_AL1_M"/>
    <property type="match status" value="1"/>
</dbReference>
<evidence type="ECO:0000313" key="16">
    <source>
        <dbReference type="Proteomes" id="UP000202389"/>
    </source>
</evidence>
<feature type="domain" description="CRESS-DNA virus Rep endonuclease" evidence="14">
    <location>
        <begin position="5"/>
        <end position="104"/>
    </location>
</feature>
<evidence type="ECO:0000256" key="9">
    <source>
        <dbReference type="ARBA" id="ARBA00022741"/>
    </source>
</evidence>
<dbReference type="SUPFAM" id="SSF52540">
    <property type="entry name" value="P-loop containing nucleoside triphosphate hydrolases"/>
    <property type="match status" value="1"/>
</dbReference>
<keyword evidence="8" id="KW-0479">Metal-binding</keyword>
<evidence type="ECO:0000256" key="12">
    <source>
        <dbReference type="ARBA" id="ARBA00023124"/>
    </source>
</evidence>
<keyword evidence="7" id="KW-0540">Nuclease</keyword>
<dbReference type="Gene3D" id="3.40.1310.20">
    <property type="match status" value="1"/>
</dbReference>
<evidence type="ECO:0000313" key="15">
    <source>
        <dbReference type="EMBL" id="AIF34832.1"/>
    </source>
</evidence>
<organism evidence="15 16">
    <name type="scientific">Sewage-associated gemycircularvirus 6</name>
    <dbReference type="NCBI Taxonomy" id="1519401"/>
    <lineage>
        <taxon>Viruses</taxon>
        <taxon>Monodnaviria</taxon>
        <taxon>Shotokuvirae</taxon>
        <taxon>Cressdnaviricota</taxon>
        <taxon>Repensiviricetes</taxon>
        <taxon>Geplafuvirales</taxon>
        <taxon>Genomoviridae</taxon>
        <taxon>Gemycircularvirus</taxon>
        <taxon>Gemycircularvirus sewopo3</taxon>
    </lineage>
</organism>
<keyword evidence="13" id="KW-0238">DNA-binding</keyword>
<evidence type="ECO:0000256" key="1">
    <source>
        <dbReference type="ARBA" id="ARBA00004147"/>
    </source>
</evidence>
<dbReference type="PRINTS" id="PR00228">
    <property type="entry name" value="GEMCOATCLVL1"/>
</dbReference>
<dbReference type="InterPro" id="IPR027417">
    <property type="entry name" value="P-loop_NTPase"/>
</dbReference>
<accession>A0A0A7CL87</accession>
<dbReference type="RefSeq" id="YP_009115514.1">
    <property type="nucleotide sequence ID" value="NC_026162.1"/>
</dbReference>
<dbReference type="KEGG" id="vg:22835189"/>
<dbReference type="GO" id="GO:0016888">
    <property type="term" value="F:DNA endonuclease activity, producing 5'-phosphomonoesters"/>
    <property type="evidence" value="ECO:0007669"/>
    <property type="project" value="InterPro"/>
</dbReference>
<evidence type="ECO:0000256" key="8">
    <source>
        <dbReference type="ARBA" id="ARBA00022723"/>
    </source>
</evidence>
<keyword evidence="16" id="KW-1185">Reference proteome</keyword>
<evidence type="ECO:0000256" key="10">
    <source>
        <dbReference type="ARBA" id="ARBA00022759"/>
    </source>
</evidence>
<evidence type="ECO:0000256" key="3">
    <source>
        <dbReference type="ARBA" id="ARBA00022562"/>
    </source>
</evidence>
<evidence type="ECO:0000256" key="5">
    <source>
        <dbReference type="ARBA" id="ARBA00022695"/>
    </source>
</evidence>
<evidence type="ECO:0000256" key="2">
    <source>
        <dbReference type="ARBA" id="ARBA00014531"/>
    </source>
</evidence>
<dbReference type="GO" id="GO:0000166">
    <property type="term" value="F:nucleotide binding"/>
    <property type="evidence" value="ECO:0007669"/>
    <property type="project" value="UniProtKB-KW"/>
</dbReference>
<keyword evidence="3" id="KW-1048">Host nucleus</keyword>
<dbReference type="GO" id="GO:0003677">
    <property type="term" value="F:DNA binding"/>
    <property type="evidence" value="ECO:0007669"/>
    <property type="project" value="UniProtKB-KW"/>
</dbReference>
<evidence type="ECO:0000256" key="4">
    <source>
        <dbReference type="ARBA" id="ARBA00022679"/>
    </source>
</evidence>
<evidence type="ECO:0000256" key="13">
    <source>
        <dbReference type="ARBA" id="ARBA00023125"/>
    </source>
</evidence>
<keyword evidence="4" id="KW-0808">Transferase</keyword>
<dbReference type="Pfam" id="PF00799">
    <property type="entry name" value="Gemini_AL1"/>
    <property type="match status" value="1"/>
</dbReference>
<protein>
    <recommendedName>
        <fullName evidence="2">Replication-associated protein</fullName>
    </recommendedName>
</protein>
<keyword evidence="5" id="KW-0548">Nucleotidyltransferase</keyword>
<proteinExistence type="predicted"/>
<dbReference type="SUPFAM" id="SSF55464">
    <property type="entry name" value="Origin of replication-binding domain, RBD-like"/>
    <property type="match status" value="1"/>
</dbReference>
<keyword evidence="10" id="KW-0255">Endonuclease</keyword>
<dbReference type="PROSITE" id="PS52020">
    <property type="entry name" value="CRESS_DNA_REP"/>
    <property type="match status" value="1"/>
</dbReference>
<name>A0A0A7CL87_9VIRU</name>
<dbReference type="InterPro" id="IPR049912">
    <property type="entry name" value="CRESS_DNA_REP"/>
</dbReference>